<evidence type="ECO:0000256" key="1">
    <source>
        <dbReference type="ARBA" id="ARBA00000013"/>
    </source>
</evidence>
<dbReference type="NCBIfam" id="TIGR00196">
    <property type="entry name" value="yjeF_cterm"/>
    <property type="match status" value="1"/>
</dbReference>
<dbReference type="SUPFAM" id="SSF64153">
    <property type="entry name" value="YjeF N-terminal domain-like"/>
    <property type="match status" value="1"/>
</dbReference>
<dbReference type="EC" id="5.1.99.6" evidence="19"/>
<dbReference type="PROSITE" id="PS51385">
    <property type="entry name" value="YJEF_N"/>
    <property type="match status" value="1"/>
</dbReference>
<evidence type="ECO:0000256" key="7">
    <source>
        <dbReference type="ARBA" id="ARBA00022840"/>
    </source>
</evidence>
<evidence type="ECO:0000256" key="16">
    <source>
        <dbReference type="ARBA" id="ARBA00049209"/>
    </source>
</evidence>
<dbReference type="InterPro" id="IPR004443">
    <property type="entry name" value="YjeF_N_dom"/>
</dbReference>
<feature type="binding site" evidence="18">
    <location>
        <position position="58"/>
    </location>
    <ligand>
        <name>K(+)</name>
        <dbReference type="ChEBI" id="CHEBI:29103"/>
    </ligand>
</feature>
<evidence type="ECO:0000256" key="17">
    <source>
        <dbReference type="HAMAP-Rule" id="MF_01965"/>
    </source>
</evidence>
<feature type="binding site" evidence="18">
    <location>
        <begin position="57"/>
        <end position="61"/>
    </location>
    <ligand>
        <name>(6S)-NADPHX</name>
        <dbReference type="ChEBI" id="CHEBI:64076"/>
    </ligand>
</feature>
<dbReference type="PROSITE" id="PS51383">
    <property type="entry name" value="YJEF_C_3"/>
    <property type="match status" value="1"/>
</dbReference>
<evidence type="ECO:0000259" key="21">
    <source>
        <dbReference type="PROSITE" id="PS51385"/>
    </source>
</evidence>
<reference evidence="23" key="1">
    <citation type="submission" date="2016-10" db="EMBL/GenBank/DDBJ databases">
        <authorList>
            <person name="Varghese N."/>
            <person name="Submissions S."/>
        </authorList>
    </citation>
    <scope>NUCLEOTIDE SEQUENCE [LARGE SCALE GENOMIC DNA]</scope>
    <source>
        <strain evidence="23">DSM 23920</strain>
    </source>
</reference>
<evidence type="ECO:0000256" key="9">
    <source>
        <dbReference type="ARBA" id="ARBA00022958"/>
    </source>
</evidence>
<feature type="binding site" evidence="17">
    <location>
        <position position="263"/>
    </location>
    <ligand>
        <name>(6S)-NADPHX</name>
        <dbReference type="ChEBI" id="CHEBI:64076"/>
    </ligand>
</feature>
<dbReference type="OrthoDB" id="9806925at2"/>
<accession>A0A1H3WW02</accession>
<dbReference type="Proteomes" id="UP000199656">
    <property type="component" value="Unassembled WGS sequence"/>
</dbReference>
<evidence type="ECO:0000256" key="13">
    <source>
        <dbReference type="ARBA" id="ARBA00023268"/>
    </source>
</evidence>
<feature type="binding site" evidence="17">
    <location>
        <position position="380"/>
    </location>
    <ligand>
        <name>(6S)-NADPHX</name>
        <dbReference type="ChEBI" id="CHEBI:64076"/>
    </ligand>
</feature>
<evidence type="ECO:0000256" key="19">
    <source>
        <dbReference type="PIRNR" id="PIRNR017184"/>
    </source>
</evidence>
<evidence type="ECO:0000259" key="20">
    <source>
        <dbReference type="PROSITE" id="PS51383"/>
    </source>
</evidence>
<evidence type="ECO:0000256" key="14">
    <source>
        <dbReference type="ARBA" id="ARBA00025153"/>
    </source>
</evidence>
<comment type="catalytic activity">
    <reaction evidence="2 18 19">
        <text>(6R)-NADPHX = (6S)-NADPHX</text>
        <dbReference type="Rhea" id="RHEA:32227"/>
        <dbReference type="ChEBI" id="CHEBI:64076"/>
        <dbReference type="ChEBI" id="CHEBI:64077"/>
        <dbReference type="EC" id="5.1.99.6"/>
    </reaction>
</comment>
<feature type="binding site" evidence="17">
    <location>
        <begin position="415"/>
        <end position="419"/>
    </location>
    <ligand>
        <name>AMP</name>
        <dbReference type="ChEBI" id="CHEBI:456215"/>
    </ligand>
</feature>
<evidence type="ECO:0000256" key="8">
    <source>
        <dbReference type="ARBA" id="ARBA00022857"/>
    </source>
</evidence>
<comment type="cofactor">
    <cofactor evidence="18 19">
        <name>K(+)</name>
        <dbReference type="ChEBI" id="CHEBI:29103"/>
    </cofactor>
    <text evidence="18 19">Binds 1 potassium ion per subunit.</text>
</comment>
<feature type="binding site" evidence="18">
    <location>
        <begin position="130"/>
        <end position="136"/>
    </location>
    <ligand>
        <name>(6S)-NADPHX</name>
        <dbReference type="ChEBI" id="CHEBI:64076"/>
    </ligand>
</feature>
<keyword evidence="9 18" id="KW-0630">Potassium</keyword>
<comment type="cofactor">
    <cofactor evidence="17">
        <name>Mg(2+)</name>
        <dbReference type="ChEBI" id="CHEBI:18420"/>
    </cofactor>
</comment>
<evidence type="ECO:0000256" key="10">
    <source>
        <dbReference type="ARBA" id="ARBA00023027"/>
    </source>
</evidence>
<dbReference type="Gene3D" id="3.40.50.10260">
    <property type="entry name" value="YjeF N-terminal domain"/>
    <property type="match status" value="1"/>
</dbReference>
<feature type="domain" description="YjeF N-terminal" evidence="21">
    <location>
        <begin position="9"/>
        <end position="218"/>
    </location>
</feature>
<dbReference type="CDD" id="cd01171">
    <property type="entry name" value="YXKO-related"/>
    <property type="match status" value="1"/>
</dbReference>
<gene>
    <name evidence="18" type="primary">nnrE</name>
    <name evidence="17" type="synonym">nnrD</name>
    <name evidence="22" type="ORF">SAMN05660909_00112</name>
</gene>
<dbReference type="RefSeq" id="WP_089757533.1">
    <property type="nucleotide sequence ID" value="NZ_BKAT01000015.1"/>
</dbReference>
<comment type="caution">
    <text evidence="18">Lacks conserved residue(s) required for the propagation of feature annotation.</text>
</comment>
<comment type="catalytic activity">
    <reaction evidence="15 17 19">
        <text>(6S)-NADHX + ADP = AMP + phosphate + NADH + H(+)</text>
        <dbReference type="Rhea" id="RHEA:32223"/>
        <dbReference type="ChEBI" id="CHEBI:15378"/>
        <dbReference type="ChEBI" id="CHEBI:43474"/>
        <dbReference type="ChEBI" id="CHEBI:57945"/>
        <dbReference type="ChEBI" id="CHEBI:64074"/>
        <dbReference type="ChEBI" id="CHEBI:456215"/>
        <dbReference type="ChEBI" id="CHEBI:456216"/>
        <dbReference type="EC" id="4.2.1.136"/>
    </reaction>
</comment>
<comment type="function">
    <text evidence="14 19">Bifunctional enzyme that catalyzes the epimerization of the S- and R-forms of NAD(P)HX and the dehydration of the S-form of NAD(P)HX at the expense of ADP, which is converted to AMP. This allows the repair of both epimers of NAD(P)HX, a damaged form of NAD(P)H that is a result of enzymatic or heat-dependent hydration.</text>
</comment>
<keyword evidence="8 17" id="KW-0521">NADP</keyword>
<evidence type="ECO:0000256" key="5">
    <source>
        <dbReference type="ARBA" id="ARBA00022723"/>
    </source>
</evidence>
<dbReference type="GO" id="GO:0110051">
    <property type="term" value="P:metabolite repair"/>
    <property type="evidence" value="ECO:0007669"/>
    <property type="project" value="TreeGrafter"/>
</dbReference>
<dbReference type="GO" id="GO:0005524">
    <property type="term" value="F:ATP binding"/>
    <property type="evidence" value="ECO:0007669"/>
    <property type="project" value="UniProtKB-UniRule"/>
</dbReference>
<evidence type="ECO:0000313" key="23">
    <source>
        <dbReference type="Proteomes" id="UP000199656"/>
    </source>
</evidence>
<dbReference type="HAMAP" id="MF_01965">
    <property type="entry name" value="NADHX_dehydratase"/>
    <property type="match status" value="1"/>
</dbReference>
<dbReference type="Pfam" id="PF03853">
    <property type="entry name" value="YjeF_N"/>
    <property type="match status" value="1"/>
</dbReference>
<keyword evidence="6 17" id="KW-0547">Nucleotide-binding</keyword>
<comment type="catalytic activity">
    <reaction evidence="1 18 19">
        <text>(6R)-NADHX = (6S)-NADHX</text>
        <dbReference type="Rhea" id="RHEA:32215"/>
        <dbReference type="ChEBI" id="CHEBI:64074"/>
        <dbReference type="ChEBI" id="CHEBI:64075"/>
        <dbReference type="EC" id="5.1.99.6"/>
    </reaction>
</comment>
<evidence type="ECO:0000256" key="12">
    <source>
        <dbReference type="ARBA" id="ARBA00023239"/>
    </source>
</evidence>
<comment type="function">
    <text evidence="17">Catalyzes the dehydration of the S-form of NAD(P)HX at the expense of ADP, which is converted to AMP. Together with NAD(P)HX epimerase, which catalyzes the epimerization of the S- and R-forms, the enzyme allows the repair of both epimers of NAD(P)HX, a damaged form of NAD(P)H that is a result of enzymatic or heat-dependent hydration.</text>
</comment>
<keyword evidence="12 17" id="KW-0456">Lyase</keyword>
<evidence type="ECO:0000256" key="18">
    <source>
        <dbReference type="HAMAP-Rule" id="MF_01966"/>
    </source>
</evidence>
<comment type="subunit">
    <text evidence="17">Homotetramer.</text>
</comment>
<comment type="similarity">
    <text evidence="18">Belongs to the NnrE/AIBP family.</text>
</comment>
<sequence length="505" mass="54913">MKIFSAAQIREADQYTIQHEPISSADLMERAAGKCAEWIEDHFSPTQPVYIFCGKGNNGGDGLVISRLLQEHGYTVHTCIIQHSPNASADHTLKLQQLREAFPANITEIGDLSDFPGLPDNAIIVDALFGTGMSRPVEGWLAGVIHRINDLRSQHTVIAIDLPSGMIADTSSNHFAVVKAHYTLSFEFYKLAFLLPENAALSGEVHILPIGLSPDYILHTPTRYHLTDRQIIRTIYKPRDPFSHKGTYGHALLIAGSYGKMGAAVLSARACIRAGVGLLSCHLPKCGYEIMQISEPCAMCIPDKDTYFNTHFHTGLADARYKVIGIGPGIDTQPETARSFEQLLHSWQQPMVIDADALNLLAKNPKLLQLVPKNSILTPHPKEFERLFGPAPNDVERLALLSKEAVSRHLYILLKGRYTAMACPDGSIYFNPTGNPGMATGGSGDVLTGILTGLLAQGYTSKEALILGVWLHGYAGDIAAAEHSQEAMTAGDIITGLGQAFKEGI</sequence>
<dbReference type="EMBL" id="FNRL01000001">
    <property type="protein sequence ID" value="SDZ91336.1"/>
    <property type="molecule type" value="Genomic_DNA"/>
</dbReference>
<comment type="similarity">
    <text evidence="3 19">In the N-terminal section; belongs to the NnrE/AIBP family.</text>
</comment>
<dbReference type="InterPro" id="IPR000631">
    <property type="entry name" value="CARKD"/>
</dbReference>
<dbReference type="GO" id="GO:0052856">
    <property type="term" value="F:NAD(P)HX epimerase activity"/>
    <property type="evidence" value="ECO:0007669"/>
    <property type="project" value="UniProtKB-UniRule"/>
</dbReference>
<feature type="binding site" evidence="17">
    <location>
        <position position="444"/>
    </location>
    <ligand>
        <name>AMP</name>
        <dbReference type="ChEBI" id="CHEBI:456215"/>
    </ligand>
</feature>
<comment type="function">
    <text evidence="18">Catalyzes the epimerization of the S- and R-forms of NAD(P)HX, a damaged form of NAD(P)H that is a result of enzymatic or heat-dependent hydration. This is a prerequisite for the S-specific NAD(P)H-hydrate dehydratase to allow the repair of both epimers of NAD(P)HX.</text>
</comment>
<dbReference type="AlphaFoldDB" id="A0A1H3WW02"/>
<dbReference type="PANTHER" id="PTHR12592">
    <property type="entry name" value="ATP-DEPENDENT (S)-NAD(P)H-HYDRATE DEHYDRATASE FAMILY MEMBER"/>
    <property type="match status" value="1"/>
</dbReference>
<keyword evidence="23" id="KW-1185">Reference proteome</keyword>
<dbReference type="PANTHER" id="PTHR12592:SF0">
    <property type="entry name" value="ATP-DEPENDENT (S)-NAD(P)H-HYDRATE DEHYDRATASE"/>
    <property type="match status" value="1"/>
</dbReference>
<dbReference type="InterPro" id="IPR036652">
    <property type="entry name" value="YjeF_N_dom_sf"/>
</dbReference>
<dbReference type="InterPro" id="IPR030677">
    <property type="entry name" value="Nnr"/>
</dbReference>
<dbReference type="PIRSF" id="PIRSF017184">
    <property type="entry name" value="Nnr"/>
    <property type="match status" value="1"/>
</dbReference>
<feature type="domain" description="YjeF C-terminal" evidence="20">
    <location>
        <begin position="228"/>
        <end position="504"/>
    </location>
</feature>
<proteinExistence type="inferred from homology"/>
<protein>
    <recommendedName>
        <fullName evidence="19">Bifunctional NAD(P)H-hydrate repair enzyme</fullName>
    </recommendedName>
    <alternativeName>
        <fullName evidence="19">Nicotinamide nucleotide repair protein</fullName>
    </alternativeName>
    <domain>
        <recommendedName>
            <fullName evidence="19">ADP-dependent (S)-NAD(P)H-hydrate dehydratase</fullName>
            <ecNumber evidence="19">4.2.1.136</ecNumber>
        </recommendedName>
        <alternativeName>
            <fullName evidence="19">ADP-dependent NAD(P)HX dehydratase</fullName>
        </alternativeName>
    </domain>
    <domain>
        <recommendedName>
            <fullName evidence="19">NAD(P)H-hydrate epimerase</fullName>
            <ecNumber evidence="19">5.1.99.6</ecNumber>
        </recommendedName>
    </domain>
</protein>
<dbReference type="STRING" id="408074.SAMN05660909_00112"/>
<dbReference type="InterPro" id="IPR029056">
    <property type="entry name" value="Ribokinase-like"/>
</dbReference>
<dbReference type="Pfam" id="PF01256">
    <property type="entry name" value="Carb_kinase"/>
    <property type="match status" value="1"/>
</dbReference>
<dbReference type="GO" id="GO:0046872">
    <property type="term" value="F:metal ion binding"/>
    <property type="evidence" value="ECO:0007669"/>
    <property type="project" value="UniProtKB-UniRule"/>
</dbReference>
<keyword evidence="13" id="KW-0511">Multifunctional enzyme</keyword>
<feature type="binding site" evidence="17">
    <location>
        <position position="329"/>
    </location>
    <ligand>
        <name>(6S)-NADPHX</name>
        <dbReference type="ChEBI" id="CHEBI:64076"/>
    </ligand>
</feature>
<comment type="catalytic activity">
    <reaction evidence="16 17 19">
        <text>(6S)-NADPHX + ADP = AMP + phosphate + NADPH + H(+)</text>
        <dbReference type="Rhea" id="RHEA:32235"/>
        <dbReference type="ChEBI" id="CHEBI:15378"/>
        <dbReference type="ChEBI" id="CHEBI:43474"/>
        <dbReference type="ChEBI" id="CHEBI:57783"/>
        <dbReference type="ChEBI" id="CHEBI:64076"/>
        <dbReference type="ChEBI" id="CHEBI:456215"/>
        <dbReference type="ChEBI" id="CHEBI:456216"/>
        <dbReference type="EC" id="4.2.1.136"/>
    </reaction>
</comment>
<evidence type="ECO:0000256" key="2">
    <source>
        <dbReference type="ARBA" id="ARBA00000909"/>
    </source>
</evidence>
<feature type="binding site" evidence="18">
    <location>
        <position position="164"/>
    </location>
    <ligand>
        <name>K(+)</name>
        <dbReference type="ChEBI" id="CHEBI:29103"/>
    </ligand>
</feature>
<evidence type="ECO:0000313" key="22">
    <source>
        <dbReference type="EMBL" id="SDZ91336.1"/>
    </source>
</evidence>
<evidence type="ECO:0000256" key="11">
    <source>
        <dbReference type="ARBA" id="ARBA00023235"/>
    </source>
</evidence>
<dbReference type="EC" id="4.2.1.136" evidence="19"/>
<dbReference type="InterPro" id="IPR017953">
    <property type="entry name" value="Carbohydrate_kinase_pred_CS"/>
</dbReference>
<evidence type="ECO:0000256" key="4">
    <source>
        <dbReference type="ARBA" id="ARBA00009524"/>
    </source>
</evidence>
<dbReference type="GO" id="GO:0046496">
    <property type="term" value="P:nicotinamide nucleotide metabolic process"/>
    <property type="evidence" value="ECO:0007669"/>
    <property type="project" value="UniProtKB-UniRule"/>
</dbReference>
<feature type="binding site" evidence="18">
    <location>
        <position position="126"/>
    </location>
    <ligand>
        <name>K(+)</name>
        <dbReference type="ChEBI" id="CHEBI:29103"/>
    </ligand>
</feature>
<dbReference type="Gene3D" id="3.40.1190.20">
    <property type="match status" value="1"/>
</dbReference>
<dbReference type="GO" id="GO:0052855">
    <property type="term" value="F:ADP-dependent NAD(P)H-hydrate dehydratase activity"/>
    <property type="evidence" value="ECO:0007669"/>
    <property type="project" value="UniProtKB-UniRule"/>
</dbReference>
<dbReference type="SUPFAM" id="SSF53613">
    <property type="entry name" value="Ribokinase-like"/>
    <property type="match status" value="1"/>
</dbReference>
<organism evidence="22 23">
    <name type="scientific">Chitinophaga terrae</name>
    <name type="common">ex Kim and Jung 2007</name>
    <dbReference type="NCBI Taxonomy" id="408074"/>
    <lineage>
        <taxon>Bacteria</taxon>
        <taxon>Pseudomonadati</taxon>
        <taxon>Bacteroidota</taxon>
        <taxon>Chitinophagia</taxon>
        <taxon>Chitinophagales</taxon>
        <taxon>Chitinophagaceae</taxon>
        <taxon>Chitinophaga</taxon>
    </lineage>
</organism>
<name>A0A1H3WW02_9BACT</name>
<keyword evidence="11 18" id="KW-0413">Isomerase</keyword>
<evidence type="ECO:0000256" key="6">
    <source>
        <dbReference type="ARBA" id="ARBA00022741"/>
    </source>
</evidence>
<comment type="similarity">
    <text evidence="4 19">In the C-terminal section; belongs to the NnrD/CARKD family.</text>
</comment>
<feature type="binding site" evidence="17">
    <location>
        <position position="445"/>
    </location>
    <ligand>
        <name>(6S)-NADPHX</name>
        <dbReference type="ChEBI" id="CHEBI:64076"/>
    </ligand>
</feature>
<evidence type="ECO:0000256" key="3">
    <source>
        <dbReference type="ARBA" id="ARBA00006001"/>
    </source>
</evidence>
<comment type="similarity">
    <text evidence="17">Belongs to the NnrD/CARKD family.</text>
</comment>
<keyword evidence="5 18" id="KW-0479">Metal-binding</keyword>
<dbReference type="HAMAP" id="MF_01966">
    <property type="entry name" value="NADHX_epimerase"/>
    <property type="match status" value="1"/>
</dbReference>
<keyword evidence="10 17" id="KW-0520">NAD</keyword>
<dbReference type="NCBIfam" id="TIGR00197">
    <property type="entry name" value="yjeF_nterm"/>
    <property type="match status" value="1"/>
</dbReference>
<evidence type="ECO:0000256" key="15">
    <source>
        <dbReference type="ARBA" id="ARBA00048238"/>
    </source>
</evidence>
<keyword evidence="7 17" id="KW-0067">ATP-binding</keyword>
<dbReference type="PROSITE" id="PS01050">
    <property type="entry name" value="YJEF_C_2"/>
    <property type="match status" value="1"/>
</dbReference>
<feature type="binding site" evidence="18">
    <location>
        <position position="161"/>
    </location>
    <ligand>
        <name>(6S)-NADPHX</name>
        <dbReference type="ChEBI" id="CHEBI:64076"/>
    </ligand>
</feature>